<dbReference type="InterPro" id="IPR000531">
    <property type="entry name" value="Beta-barrel_TonB"/>
</dbReference>
<evidence type="ECO:0000256" key="4">
    <source>
        <dbReference type="ARBA" id="ARBA00022692"/>
    </source>
</evidence>
<comment type="caution">
    <text evidence="15">The sequence shown here is derived from an EMBL/GenBank/DDBJ whole genome shotgun (WGS) entry which is preliminary data.</text>
</comment>
<evidence type="ECO:0000259" key="14">
    <source>
        <dbReference type="Pfam" id="PF07715"/>
    </source>
</evidence>
<name>A0A4R6TJA8_9FLAO</name>
<dbReference type="GO" id="GO:0044718">
    <property type="term" value="P:siderophore transmembrane transport"/>
    <property type="evidence" value="ECO:0007669"/>
    <property type="project" value="TreeGrafter"/>
</dbReference>
<keyword evidence="7 10" id="KW-0472">Membrane</keyword>
<dbReference type="PROSITE" id="PS52016">
    <property type="entry name" value="TONB_DEPENDENT_REC_3"/>
    <property type="match status" value="1"/>
</dbReference>
<reference evidence="15 16" key="1">
    <citation type="submission" date="2019-03" db="EMBL/GenBank/DDBJ databases">
        <title>Genomic Encyclopedia of Type Strains, Phase III (KMG-III): the genomes of soil and plant-associated and newly described type strains.</title>
        <authorList>
            <person name="Whitman W."/>
        </authorList>
    </citation>
    <scope>NUCLEOTIDE SEQUENCE [LARGE SCALE GENOMIC DNA]</scope>
    <source>
        <strain evidence="15 16">CECT 8283</strain>
    </source>
</reference>
<evidence type="ECO:0000256" key="7">
    <source>
        <dbReference type="ARBA" id="ARBA00023136"/>
    </source>
</evidence>
<dbReference type="InterPro" id="IPR010917">
    <property type="entry name" value="TonB_rcpt_CS"/>
</dbReference>
<dbReference type="AlphaFoldDB" id="A0A4R6TJA8"/>
<keyword evidence="9 10" id="KW-0998">Cell outer membrane</keyword>
<dbReference type="InterPro" id="IPR037066">
    <property type="entry name" value="Plug_dom_sf"/>
</dbReference>
<keyword evidence="2 10" id="KW-0813">Transport</keyword>
<evidence type="ECO:0000256" key="12">
    <source>
        <dbReference type="SAM" id="SignalP"/>
    </source>
</evidence>
<dbReference type="InterPro" id="IPR036942">
    <property type="entry name" value="Beta-barrel_TonB_sf"/>
</dbReference>
<accession>A0A4R6TJA8</accession>
<dbReference type="PANTHER" id="PTHR30069">
    <property type="entry name" value="TONB-DEPENDENT OUTER MEMBRANE RECEPTOR"/>
    <property type="match status" value="1"/>
</dbReference>
<keyword evidence="5 12" id="KW-0732">Signal</keyword>
<dbReference type="Pfam" id="PF13715">
    <property type="entry name" value="CarbopepD_reg_2"/>
    <property type="match status" value="1"/>
</dbReference>
<dbReference type="InterPro" id="IPR039426">
    <property type="entry name" value="TonB-dep_rcpt-like"/>
</dbReference>
<dbReference type="GO" id="GO:0009279">
    <property type="term" value="C:cell outer membrane"/>
    <property type="evidence" value="ECO:0007669"/>
    <property type="project" value="UniProtKB-SubCell"/>
</dbReference>
<evidence type="ECO:0000256" key="8">
    <source>
        <dbReference type="ARBA" id="ARBA00023170"/>
    </source>
</evidence>
<dbReference type="OrthoDB" id="9764669at2"/>
<keyword evidence="3 10" id="KW-1134">Transmembrane beta strand</keyword>
<dbReference type="GO" id="GO:0015344">
    <property type="term" value="F:siderophore uptake transmembrane transporter activity"/>
    <property type="evidence" value="ECO:0007669"/>
    <property type="project" value="TreeGrafter"/>
</dbReference>
<evidence type="ECO:0000256" key="5">
    <source>
        <dbReference type="ARBA" id="ARBA00022729"/>
    </source>
</evidence>
<keyword evidence="8 15" id="KW-0675">Receptor</keyword>
<dbReference type="PANTHER" id="PTHR30069:SF29">
    <property type="entry name" value="HEMOGLOBIN AND HEMOGLOBIN-HAPTOGLOBIN-BINDING PROTEIN 1-RELATED"/>
    <property type="match status" value="1"/>
</dbReference>
<dbReference type="Gene3D" id="2.40.170.20">
    <property type="entry name" value="TonB-dependent receptor, beta-barrel domain"/>
    <property type="match status" value="1"/>
</dbReference>
<dbReference type="Pfam" id="PF07715">
    <property type="entry name" value="Plug"/>
    <property type="match status" value="1"/>
</dbReference>
<dbReference type="InterPro" id="IPR012910">
    <property type="entry name" value="Plug_dom"/>
</dbReference>
<evidence type="ECO:0000256" key="1">
    <source>
        <dbReference type="ARBA" id="ARBA00004571"/>
    </source>
</evidence>
<dbReference type="InterPro" id="IPR008969">
    <property type="entry name" value="CarboxyPept-like_regulatory"/>
</dbReference>
<evidence type="ECO:0000256" key="10">
    <source>
        <dbReference type="PROSITE-ProRule" id="PRU01360"/>
    </source>
</evidence>
<dbReference type="Gene3D" id="2.170.130.10">
    <property type="entry name" value="TonB-dependent receptor, plug domain"/>
    <property type="match status" value="1"/>
</dbReference>
<dbReference type="Proteomes" id="UP000295390">
    <property type="component" value="Unassembled WGS sequence"/>
</dbReference>
<keyword evidence="6 11" id="KW-0798">TonB box</keyword>
<dbReference type="EMBL" id="SNYH01000002">
    <property type="protein sequence ID" value="TDQ28842.1"/>
    <property type="molecule type" value="Genomic_DNA"/>
</dbReference>
<comment type="subcellular location">
    <subcellularLocation>
        <location evidence="1 10">Cell outer membrane</location>
        <topology evidence="1 10">Multi-pass membrane protein</topology>
    </subcellularLocation>
</comment>
<evidence type="ECO:0000256" key="6">
    <source>
        <dbReference type="ARBA" id="ARBA00023077"/>
    </source>
</evidence>
<keyword evidence="4 10" id="KW-0812">Transmembrane</keyword>
<proteinExistence type="inferred from homology"/>
<gene>
    <name evidence="15" type="ORF">DFQ07_1223</name>
</gene>
<dbReference type="PROSITE" id="PS01156">
    <property type="entry name" value="TONB_DEPENDENT_REC_2"/>
    <property type="match status" value="1"/>
</dbReference>
<evidence type="ECO:0000256" key="9">
    <source>
        <dbReference type="ARBA" id="ARBA00023237"/>
    </source>
</evidence>
<organism evidence="15 16">
    <name type="scientific">Tenacibaculum caenipelagi</name>
    <dbReference type="NCBI Taxonomy" id="1325435"/>
    <lineage>
        <taxon>Bacteria</taxon>
        <taxon>Pseudomonadati</taxon>
        <taxon>Bacteroidota</taxon>
        <taxon>Flavobacteriia</taxon>
        <taxon>Flavobacteriales</taxon>
        <taxon>Flavobacteriaceae</taxon>
        <taxon>Tenacibaculum</taxon>
    </lineage>
</organism>
<dbReference type="Pfam" id="PF00593">
    <property type="entry name" value="TonB_dep_Rec_b-barrel"/>
    <property type="match status" value="1"/>
</dbReference>
<evidence type="ECO:0000256" key="11">
    <source>
        <dbReference type="RuleBase" id="RU003357"/>
    </source>
</evidence>
<evidence type="ECO:0000256" key="2">
    <source>
        <dbReference type="ARBA" id="ARBA00022448"/>
    </source>
</evidence>
<feature type="chain" id="PRO_5020777288" evidence="12">
    <location>
        <begin position="19"/>
        <end position="830"/>
    </location>
</feature>
<feature type="domain" description="TonB-dependent receptor plug" evidence="14">
    <location>
        <begin position="114"/>
        <end position="219"/>
    </location>
</feature>
<feature type="domain" description="TonB-dependent receptor-like beta-barrel" evidence="13">
    <location>
        <begin position="301"/>
        <end position="803"/>
    </location>
</feature>
<sequence length="830" mass="93447">MKQKITLFFLLLVTSVFSQNITIIDVETGKPIDAVAVFNKSRTISAVSDEMGKVDISDFQKNETLIFSHVSYSEYREKKSVLKKNNYRLYLSKNSEQLDEVVVSVFKNREKTNRIAEQIAVVSSEEIEKLSPQTSADLLASVPGIKIQKSQFGGGSPVMRGMESNRVLLVVDGVRMNNAIYRKGHLQNSITVAPNLLDRTEIVFGPSSVIYGSDALGGVIHYYTKTPKLSEKGSEIKGGTFLRYSSANNEVTNVVSAELRFKKWASFTSVSHSNFGDLKMGKNRSHGFDDWGKVPFYSDNSSIYYNDTPVVNSDKNSQRNTGYNQTDVLQKFYIPFSKNTDFKLNFQYSTSSNIPRFDKLTELKKESLKFAEWYYGPQNRLLISPQLIINPKKKWLDNGTITLAYQNIKESRIQRKFGSLDRSYRKENVDVFSLNGDFIVPLAKHRNLGYGVEVAYNDVASNSYGKTLRVDGNKIVGFDGDFTVQSRYPDGGSSYLSSAFYVDYRQDINSKSTLNTGVRGTHTVLKAKWIDETFIEIPQSDIRLDSQSLTATIGYVYKPTRSWQINGVISSGFRSPNIDDVGKIREKSGKLTVPNTELGPEYAYNFEVGLQKYFNNRKFRIGLNAYYTILDKNITRAPYSFFGQSTVSYDGDEYNTADGEILTNLNMGRAYITGFTASYEGKLFEHWKTSGSVTYTKGHTYRDDLPSSGPLSSIPPLFGRFDLNYVRKKFEGGANLVFNAKKNISDYNLVEGIDNPQQTPIVNPDATEDIDKYYGTPSWMTVGLYGKYQLNKSIAVQAQLSNLFDEHYKEFASGVSAAGRNISVSLQTNF</sequence>
<evidence type="ECO:0000313" key="15">
    <source>
        <dbReference type="EMBL" id="TDQ28842.1"/>
    </source>
</evidence>
<feature type="signal peptide" evidence="12">
    <location>
        <begin position="1"/>
        <end position="18"/>
    </location>
</feature>
<protein>
    <submittedName>
        <fullName evidence="15">Hemoglobin/transferrin/lactoferrin receptor protein</fullName>
    </submittedName>
</protein>
<dbReference type="SUPFAM" id="SSF56935">
    <property type="entry name" value="Porins"/>
    <property type="match status" value="1"/>
</dbReference>
<evidence type="ECO:0000259" key="13">
    <source>
        <dbReference type="Pfam" id="PF00593"/>
    </source>
</evidence>
<evidence type="ECO:0000313" key="16">
    <source>
        <dbReference type="Proteomes" id="UP000295390"/>
    </source>
</evidence>
<dbReference type="SUPFAM" id="SSF49464">
    <property type="entry name" value="Carboxypeptidase regulatory domain-like"/>
    <property type="match status" value="1"/>
</dbReference>
<evidence type="ECO:0000256" key="3">
    <source>
        <dbReference type="ARBA" id="ARBA00022452"/>
    </source>
</evidence>
<keyword evidence="16" id="KW-1185">Reference proteome</keyword>
<comment type="similarity">
    <text evidence="10 11">Belongs to the TonB-dependent receptor family.</text>
</comment>
<dbReference type="RefSeq" id="WP_133535344.1">
    <property type="nucleotide sequence ID" value="NZ_SNYH01000002.1"/>
</dbReference>